<reference evidence="2" key="1">
    <citation type="submission" date="2018-05" db="EMBL/GenBank/DDBJ databases">
        <authorList>
            <person name="Lanie J.A."/>
            <person name="Ng W.-L."/>
            <person name="Kazmierczak K.M."/>
            <person name="Andrzejewski T.M."/>
            <person name="Davidsen T.M."/>
            <person name="Wayne K.J."/>
            <person name="Tettelin H."/>
            <person name="Glass J.I."/>
            <person name="Rusch D."/>
            <person name="Podicherti R."/>
            <person name="Tsui H.-C.T."/>
            <person name="Winkler M.E."/>
        </authorList>
    </citation>
    <scope>NUCLEOTIDE SEQUENCE</scope>
</reference>
<dbReference type="EMBL" id="UINC01011230">
    <property type="protein sequence ID" value="SVA49658.1"/>
    <property type="molecule type" value="Genomic_DNA"/>
</dbReference>
<accession>A0A381WCA4</accession>
<evidence type="ECO:0000313" key="2">
    <source>
        <dbReference type="EMBL" id="SVA49658.1"/>
    </source>
</evidence>
<evidence type="ECO:0000256" key="1">
    <source>
        <dbReference type="SAM" id="MobiDB-lite"/>
    </source>
</evidence>
<name>A0A381WCA4_9ZZZZ</name>
<proteinExistence type="predicted"/>
<organism evidence="2">
    <name type="scientific">marine metagenome</name>
    <dbReference type="NCBI Taxonomy" id="408172"/>
    <lineage>
        <taxon>unclassified sequences</taxon>
        <taxon>metagenomes</taxon>
        <taxon>ecological metagenomes</taxon>
    </lineage>
</organism>
<sequence length="24" mass="3001">MRITEKLKGLDRKNRKQDRKQLNM</sequence>
<protein>
    <submittedName>
        <fullName evidence="2">Uncharacterized protein</fullName>
    </submittedName>
</protein>
<gene>
    <name evidence="2" type="ORF">METZ01_LOCUS102512</name>
</gene>
<feature type="region of interest" description="Disordered" evidence="1">
    <location>
        <begin position="1"/>
        <end position="24"/>
    </location>
</feature>
<dbReference type="AlphaFoldDB" id="A0A381WCA4"/>
<feature type="compositionally biased region" description="Basic and acidic residues" evidence="1">
    <location>
        <begin position="1"/>
        <end position="12"/>
    </location>
</feature>